<dbReference type="AlphaFoldDB" id="A0AAD9KCW8"/>
<dbReference type="Gene3D" id="1.20.140.150">
    <property type="match status" value="1"/>
</dbReference>
<accession>A0AAD9KCW8</accession>
<dbReference type="Proteomes" id="UP001208570">
    <property type="component" value="Unassembled WGS sequence"/>
</dbReference>
<keyword evidence="3" id="KW-1133">Transmembrane helix</keyword>
<name>A0AAD9KCW8_9ANNE</name>
<keyword evidence="2" id="KW-0812">Transmembrane</keyword>
<evidence type="ECO:0000313" key="6">
    <source>
        <dbReference type="EMBL" id="KAK2169399.1"/>
    </source>
</evidence>
<dbReference type="InterPro" id="IPR004031">
    <property type="entry name" value="PMP22/EMP/MP20/Claudin"/>
</dbReference>
<feature type="compositionally biased region" description="Basic and acidic residues" evidence="5">
    <location>
        <begin position="139"/>
        <end position="151"/>
    </location>
</feature>
<evidence type="ECO:0000313" key="7">
    <source>
        <dbReference type="Proteomes" id="UP001208570"/>
    </source>
</evidence>
<evidence type="ECO:0000256" key="4">
    <source>
        <dbReference type="ARBA" id="ARBA00023136"/>
    </source>
</evidence>
<dbReference type="EMBL" id="JAODUP010000010">
    <property type="protein sequence ID" value="KAK2169399.1"/>
    <property type="molecule type" value="Genomic_DNA"/>
</dbReference>
<keyword evidence="4" id="KW-0472">Membrane</keyword>
<evidence type="ECO:0000256" key="5">
    <source>
        <dbReference type="SAM" id="MobiDB-lite"/>
    </source>
</evidence>
<sequence length="304" mass="32464">MHNILAAFIEEFLLAIRYFGSLGHGADGIRVKSEPTAIPGCAPPGGRQLAAPSAPGYVAVEPSGERRQPAGTGYDPMRAGQGAQAARTYAPPPVARERSPAHGQGQSPGSARRCRRSSVTAAWDTILRQEEPAAGSVDVPDRYPEDYADYRRPRLTGPDGYLRAAQSDPDWTGRDELAAHGSGYLSSEPGSLGRVASSAANGHLVSSTKMGCCSKKNVLTVMTSTCASASFAFLCIAVATDYWLHAKELKQAANGSQFYEYTYTGLWRKCSANVRPNSGHVGRCVVELMAKFRVVGLMMSSFLT</sequence>
<evidence type="ECO:0000256" key="1">
    <source>
        <dbReference type="ARBA" id="ARBA00004141"/>
    </source>
</evidence>
<keyword evidence="7" id="KW-1185">Reference proteome</keyword>
<reference evidence="6" key="1">
    <citation type="journal article" date="2023" name="Mol. Biol. Evol.">
        <title>Third-Generation Sequencing Reveals the Adaptive Role of the Epigenome in Three Deep-Sea Polychaetes.</title>
        <authorList>
            <person name="Perez M."/>
            <person name="Aroh O."/>
            <person name="Sun Y."/>
            <person name="Lan Y."/>
            <person name="Juniper S.K."/>
            <person name="Young C.R."/>
            <person name="Angers B."/>
            <person name="Qian P.Y."/>
        </authorList>
    </citation>
    <scope>NUCLEOTIDE SEQUENCE</scope>
    <source>
        <strain evidence="6">P08H-3</strain>
    </source>
</reference>
<comment type="subcellular location">
    <subcellularLocation>
        <location evidence="1">Membrane</location>
        <topology evidence="1">Multi-pass membrane protein</topology>
    </subcellularLocation>
</comment>
<dbReference type="GO" id="GO:0016020">
    <property type="term" value="C:membrane"/>
    <property type="evidence" value="ECO:0007669"/>
    <property type="project" value="UniProtKB-SubCell"/>
</dbReference>
<gene>
    <name evidence="6" type="ORF">LSH36_10g05008</name>
</gene>
<organism evidence="6 7">
    <name type="scientific">Paralvinella palmiformis</name>
    <dbReference type="NCBI Taxonomy" id="53620"/>
    <lineage>
        <taxon>Eukaryota</taxon>
        <taxon>Metazoa</taxon>
        <taxon>Spiralia</taxon>
        <taxon>Lophotrochozoa</taxon>
        <taxon>Annelida</taxon>
        <taxon>Polychaeta</taxon>
        <taxon>Sedentaria</taxon>
        <taxon>Canalipalpata</taxon>
        <taxon>Terebellida</taxon>
        <taxon>Terebelliformia</taxon>
        <taxon>Alvinellidae</taxon>
        <taxon>Paralvinella</taxon>
    </lineage>
</organism>
<feature type="region of interest" description="Disordered" evidence="5">
    <location>
        <begin position="60"/>
        <end position="117"/>
    </location>
</feature>
<protein>
    <submittedName>
        <fullName evidence="6">Uncharacterized protein</fullName>
    </submittedName>
</protein>
<comment type="caution">
    <text evidence="6">The sequence shown here is derived from an EMBL/GenBank/DDBJ whole genome shotgun (WGS) entry which is preliminary data.</text>
</comment>
<evidence type="ECO:0000256" key="2">
    <source>
        <dbReference type="ARBA" id="ARBA00022692"/>
    </source>
</evidence>
<feature type="region of interest" description="Disordered" evidence="5">
    <location>
        <begin position="132"/>
        <end position="151"/>
    </location>
</feature>
<proteinExistence type="predicted"/>
<dbReference type="Pfam" id="PF13903">
    <property type="entry name" value="Claudin_2"/>
    <property type="match status" value="1"/>
</dbReference>
<evidence type="ECO:0000256" key="3">
    <source>
        <dbReference type="ARBA" id="ARBA00022989"/>
    </source>
</evidence>